<dbReference type="SUPFAM" id="SSF56645">
    <property type="entry name" value="Acyl-CoA dehydrogenase NM domain-like"/>
    <property type="match status" value="1"/>
</dbReference>
<feature type="binding site" evidence="4">
    <location>
        <position position="190"/>
    </location>
    <ligand>
        <name>FAD</name>
        <dbReference type="ChEBI" id="CHEBI:57692"/>
    </ligand>
</feature>
<feature type="domain" description="HpaB/PvcC/4-BUDH N-terminal" evidence="6">
    <location>
        <begin position="6"/>
        <end position="268"/>
    </location>
</feature>
<dbReference type="GO" id="GO:0010124">
    <property type="term" value="P:phenylacetate catabolic process"/>
    <property type="evidence" value="ECO:0007669"/>
    <property type="project" value="InterPro"/>
</dbReference>
<dbReference type="AlphaFoldDB" id="A0A1H0HUR4"/>
<dbReference type="InterPro" id="IPR046373">
    <property type="entry name" value="Acyl-CoA_Oxase/DH_mid-dom_sf"/>
</dbReference>
<feature type="binding site" evidence="4">
    <location>
        <begin position="448"/>
        <end position="451"/>
    </location>
    <ligand>
        <name>FAD</name>
        <dbReference type="ChEBI" id="CHEBI:57692"/>
    </ligand>
</feature>
<dbReference type="OrthoDB" id="9785230at2"/>
<organism evidence="7 8">
    <name type="scientific">Halobacillus aidingensis</name>
    <dbReference type="NCBI Taxonomy" id="240303"/>
    <lineage>
        <taxon>Bacteria</taxon>
        <taxon>Bacillati</taxon>
        <taxon>Bacillota</taxon>
        <taxon>Bacilli</taxon>
        <taxon>Bacillales</taxon>
        <taxon>Bacillaceae</taxon>
        <taxon>Halobacillus</taxon>
    </lineage>
</organism>
<dbReference type="InterPro" id="IPR004925">
    <property type="entry name" value="HpaB/PvcC/4-BUDH"/>
</dbReference>
<reference evidence="8" key="1">
    <citation type="submission" date="2016-10" db="EMBL/GenBank/DDBJ databases">
        <authorList>
            <person name="Varghese N."/>
            <person name="Submissions S."/>
        </authorList>
    </citation>
    <scope>NUCLEOTIDE SEQUENCE [LARGE SCALE GENOMIC DNA]</scope>
    <source>
        <strain evidence="8">CGMCC 1.3703</strain>
    </source>
</reference>
<keyword evidence="8" id="KW-1185">Reference proteome</keyword>
<dbReference type="Pfam" id="PF03241">
    <property type="entry name" value="HpaB"/>
    <property type="match status" value="1"/>
</dbReference>
<keyword evidence="2 4" id="KW-0274">FAD</keyword>
<accession>A0A1H0HUR4</accession>
<evidence type="ECO:0000256" key="3">
    <source>
        <dbReference type="ARBA" id="ARBA00023002"/>
    </source>
</evidence>
<proteinExistence type="predicted"/>
<dbReference type="Pfam" id="PF11794">
    <property type="entry name" value="HpaB_N"/>
    <property type="match status" value="1"/>
</dbReference>
<dbReference type="InterPro" id="IPR012687">
    <property type="entry name" value="HpaB_Deino-type"/>
</dbReference>
<feature type="domain" description="HpaB/PvcC/4-BUDH C-terminal" evidence="5">
    <location>
        <begin position="276"/>
        <end position="473"/>
    </location>
</feature>
<feature type="binding site" evidence="4">
    <location>
        <begin position="154"/>
        <end position="157"/>
    </location>
    <ligand>
        <name>FAD</name>
        <dbReference type="ChEBI" id="CHEBI:57692"/>
    </ligand>
</feature>
<keyword evidence="1" id="KW-0285">Flavoprotein</keyword>
<keyword evidence="3" id="KW-0560">Oxidoreductase</keyword>
<dbReference type="Gene3D" id="2.40.110.10">
    <property type="entry name" value="Butyryl-CoA Dehydrogenase, subunit A, domain 2"/>
    <property type="match status" value="1"/>
</dbReference>
<gene>
    <name evidence="7" type="ORF">SAMN05421677_103291</name>
</gene>
<evidence type="ECO:0000313" key="7">
    <source>
        <dbReference type="EMBL" id="SDO22962.1"/>
    </source>
</evidence>
<dbReference type="InterPro" id="IPR009100">
    <property type="entry name" value="AcylCoA_DH/oxidase_NM_dom_sf"/>
</dbReference>
<dbReference type="InterPro" id="IPR036250">
    <property type="entry name" value="AcylCo_DH-like_C"/>
</dbReference>
<dbReference type="GO" id="GO:0016712">
    <property type="term" value="F:oxidoreductase activity, acting on paired donors, with incorporation or reduction of molecular oxygen, reduced flavin or flavoprotein as one donor, and incorporation of one atom of oxygen"/>
    <property type="evidence" value="ECO:0007669"/>
    <property type="project" value="InterPro"/>
</dbReference>
<dbReference type="GO" id="GO:0050660">
    <property type="term" value="F:flavin adenine dinucleotide binding"/>
    <property type="evidence" value="ECO:0007669"/>
    <property type="project" value="InterPro"/>
</dbReference>
<dbReference type="InterPro" id="IPR024719">
    <property type="entry name" value="HpaB/PvcC/4-BUDH_C"/>
</dbReference>
<dbReference type="Gene3D" id="1.20.140.10">
    <property type="entry name" value="Butyryl-CoA Dehydrogenase, subunit A, domain 3"/>
    <property type="match status" value="1"/>
</dbReference>
<protein>
    <submittedName>
        <fullName evidence="7">4-hydroxyphenylacetate 3-monooxygenase</fullName>
    </submittedName>
</protein>
<evidence type="ECO:0000259" key="6">
    <source>
        <dbReference type="Pfam" id="PF11794"/>
    </source>
</evidence>
<sequence length="479" mass="54004">MPVISGEEYKKRIDAMNAEVWVGGSKVTGSISEHPAFKGIIRSQAELYDLQCANQDDMTFPSETTGNRLGLSYLIPRTKGELERRRKMIQRWALHSGGVMGRSPDYMNTVLAAFAASIDVLDGEENCHPERLLKFYEYARENDLSFTHTFVNPQSNRSKLAFLEEDVTNARIMDRTDKGLIIKGAKLLATQGGITDEIIVFSAPGAQDNAHAYCFSIPSNTKGLKFVCRESFANDGPSYDYPLSSRFEEMDTIVIFDDVLVPWERVFIHDNIRAATRLYVQGKFVPFTLHQIASRQIIKTEFLLGIAQGIVDTIQIGDYQHVQSKVVEIVKGLEVMKALVIKSEQEAAVDASGIMVPERQPLYVAVNQFQESYPRFAEILQILGASGMMSIPQKADFEGEVGEQLDHFLQGVEVKGEDRVSLFRLAWDLTMSSFGSRQTLYERFFFGDPVRLSQTIYQLYDDHKALETIQPFLSKKADK</sequence>
<dbReference type="InterPro" id="IPR024674">
    <property type="entry name" value="HpaB/PvcC/4-BUDH_N"/>
</dbReference>
<dbReference type="STRING" id="240303.SAMN05421677_103291"/>
<evidence type="ECO:0000256" key="4">
    <source>
        <dbReference type="PIRSR" id="PIRSR000331-2"/>
    </source>
</evidence>
<dbReference type="RefSeq" id="WP_089651406.1">
    <property type="nucleotide sequence ID" value="NZ_FNIZ01000003.1"/>
</dbReference>
<dbReference type="NCBIfam" id="TIGR02309">
    <property type="entry name" value="HpaB-1"/>
    <property type="match status" value="1"/>
</dbReference>
<dbReference type="GO" id="GO:0016627">
    <property type="term" value="F:oxidoreductase activity, acting on the CH-CH group of donors"/>
    <property type="evidence" value="ECO:0007669"/>
    <property type="project" value="InterPro"/>
</dbReference>
<evidence type="ECO:0000259" key="5">
    <source>
        <dbReference type="Pfam" id="PF03241"/>
    </source>
</evidence>
<evidence type="ECO:0000313" key="8">
    <source>
        <dbReference type="Proteomes" id="UP000198860"/>
    </source>
</evidence>
<keyword evidence="7" id="KW-0503">Monooxygenase</keyword>
<evidence type="ECO:0000256" key="2">
    <source>
        <dbReference type="ARBA" id="ARBA00022827"/>
    </source>
</evidence>
<name>A0A1H0HUR4_HALAD</name>
<dbReference type="PANTHER" id="PTHR36117:SF3">
    <property type="entry name" value="4-HYDROXYPHENYLACETATE 3-MONOOXYGENASE-RELATED"/>
    <property type="match status" value="1"/>
</dbReference>
<dbReference type="SUPFAM" id="SSF47203">
    <property type="entry name" value="Acyl-CoA dehydrogenase C-terminal domain-like"/>
    <property type="match status" value="1"/>
</dbReference>
<dbReference type="EMBL" id="FNIZ01000003">
    <property type="protein sequence ID" value="SDO22962.1"/>
    <property type="molecule type" value="Genomic_DNA"/>
</dbReference>
<dbReference type="Proteomes" id="UP000198860">
    <property type="component" value="Unassembled WGS sequence"/>
</dbReference>
<dbReference type="Gene3D" id="1.10.3140.10">
    <property type="entry name" value="4-hydroxybutyryl-coa dehydratase, domain 1"/>
    <property type="match status" value="1"/>
</dbReference>
<dbReference type="PIRSF" id="PIRSF000331">
    <property type="entry name" value="HpaA_HpaB"/>
    <property type="match status" value="1"/>
</dbReference>
<dbReference type="PANTHER" id="PTHR36117">
    <property type="entry name" value="4-HYDROXYPHENYLACETATE 3-MONOOXYGENASE-RELATED"/>
    <property type="match status" value="1"/>
</dbReference>
<evidence type="ECO:0000256" key="1">
    <source>
        <dbReference type="ARBA" id="ARBA00022630"/>
    </source>
</evidence>